<reference evidence="4" key="1">
    <citation type="submission" date="2017-02" db="UniProtKB">
        <authorList>
            <consortium name="WormBaseParasite"/>
        </authorList>
    </citation>
    <scope>IDENTIFICATION</scope>
</reference>
<organism evidence="3 4">
    <name type="scientific">Syphacia muris</name>
    <dbReference type="NCBI Taxonomy" id="451379"/>
    <lineage>
        <taxon>Eukaryota</taxon>
        <taxon>Metazoa</taxon>
        <taxon>Ecdysozoa</taxon>
        <taxon>Nematoda</taxon>
        <taxon>Chromadorea</taxon>
        <taxon>Rhabditida</taxon>
        <taxon>Spirurina</taxon>
        <taxon>Oxyuridomorpha</taxon>
        <taxon>Oxyuroidea</taxon>
        <taxon>Oxyuridae</taxon>
        <taxon>Syphacia</taxon>
    </lineage>
</organism>
<keyword evidence="1" id="KW-0175">Coiled coil</keyword>
<dbReference type="GO" id="GO:0051056">
    <property type="term" value="P:regulation of small GTPase mediated signal transduction"/>
    <property type="evidence" value="ECO:0007669"/>
    <property type="project" value="InterPro"/>
</dbReference>
<dbReference type="InterPro" id="IPR016024">
    <property type="entry name" value="ARM-type_fold"/>
</dbReference>
<protein>
    <submittedName>
        <fullName evidence="4">Rap-GAP domain-containing protein</fullName>
    </submittedName>
</protein>
<dbReference type="STRING" id="451379.A0A0N5AU90"/>
<evidence type="ECO:0000256" key="2">
    <source>
        <dbReference type="SAM" id="MobiDB-lite"/>
    </source>
</evidence>
<dbReference type="Proteomes" id="UP000046393">
    <property type="component" value="Unplaced"/>
</dbReference>
<accession>A0A0N5AU90</accession>
<dbReference type="PANTHER" id="PTHR21344:SF1">
    <property type="entry name" value="RAL GTPASE-ACTIVATING PROTEIN SUBUNIT BETA"/>
    <property type="match status" value="1"/>
</dbReference>
<feature type="compositionally biased region" description="Basic and acidic residues" evidence="2">
    <location>
        <begin position="1164"/>
        <end position="1178"/>
    </location>
</feature>
<evidence type="ECO:0000313" key="3">
    <source>
        <dbReference type="Proteomes" id="UP000046393"/>
    </source>
</evidence>
<evidence type="ECO:0000256" key="1">
    <source>
        <dbReference type="SAM" id="Coils"/>
    </source>
</evidence>
<dbReference type="WBParaSite" id="SMUV_0000841701-mRNA-1">
    <property type="protein sequence ID" value="SMUV_0000841701-mRNA-1"/>
    <property type="gene ID" value="SMUV_0000841701"/>
</dbReference>
<dbReference type="InterPro" id="IPR035974">
    <property type="entry name" value="Rap/Ran-GAP_sf"/>
</dbReference>
<feature type="coiled-coil region" evidence="1">
    <location>
        <begin position="494"/>
        <end position="524"/>
    </location>
</feature>
<feature type="region of interest" description="Disordered" evidence="2">
    <location>
        <begin position="813"/>
        <end position="853"/>
    </location>
</feature>
<dbReference type="GO" id="GO:0005096">
    <property type="term" value="F:GTPase activator activity"/>
    <property type="evidence" value="ECO:0007669"/>
    <property type="project" value="InterPro"/>
</dbReference>
<name>A0A0N5AU90_9BILA</name>
<dbReference type="SUPFAM" id="SSF111347">
    <property type="entry name" value="Rap/Ran-GAP"/>
    <property type="match status" value="1"/>
</dbReference>
<dbReference type="SUPFAM" id="SSF48371">
    <property type="entry name" value="ARM repeat"/>
    <property type="match status" value="1"/>
</dbReference>
<dbReference type="PANTHER" id="PTHR21344">
    <property type="entry name" value="RAL GTPASE-ACTIVATING PROTEIN SUBUNIT BETA"/>
    <property type="match status" value="1"/>
</dbReference>
<sequence>MSSVGVEEMDGTASNGDGHISATESATTARSFARSTASSSDVNSVIVPSVDWPDVDGVSAGRSAAIGALCRIICSKNSKETLTNLQLAQFYKVIYEALFEKDRLVLCSLIYYGGNMFRLGLKGIEVLLPLFVLAVDIVLTESTKLRLHPSISEVEMRRACLKAFSSVLAWPTTFGAARIPDPCCGLSSGKGRSVSEEHSTAYIELLPRIHRNLIYSLRHETDPCNLHLTLAMCNILCEESCMFDKNFIGIDQTDASKKMQETTTDDDDEKEYCVSVIRSVVSAICDNICKSQWSSDLSICLAAIDCLNAIASLHPSALFYHKDMSTGFLIVTSLCRFIDMQLAKPPPLHSKDLHSSVVAAFSSLVVWLCAAPNLVETESCLTNVAEVIEFGLTGGKNLPVADRKPASKRVRDAAENLLYNLLSSVSLGKQKEIINEQTLLKRYGKDVIDLTRFKHFLIKQDTLLSIHDASGIPTITKGRPGLFFILRSPHHSAVAALTQLFARLEEENELNEDKETEASHTEDLSSACVKAAPVKSFEIPAEFEKTRCKLDSVIPDVQPTAETDRILADLNDIRKKIKQGESVVRSSDERNVWLQEPLASVLAHSPQPKPPPDKYDAYRVFLYDMGFISEALFKAGEFVMLGSEKKEFYEDLHQIVDRSPTKLLQSVCIFYVRADQKTAVQILKNATDIENTCPEFCQMLSELGEGVEVTNHPHWTGNWATAFSSERSKVTDNGDSGYVIDGLSHCLWWGDSQIEVAYTMPSERCKKTSNAYHLSPPTVVCTFDDSDENEPDFHSKKLQRKFNQLSIASGTASTLSPPKYRQHSVYSPNHSSSISPLSTSSSSSGLAPPNAHAQLPISSRRKSLLAIASPNMSICGAIESNKDDLIAIEGKHPLLFASVKSDASPRLPRFHSRSRTFDSRLTKSYKQRKMLTTSSPDFQLLKYGSETDRAVLPKMQLLMKRQRAFSGGRGVTVQKEPAVCDRPKVNKYQLLMTKASPESQYSNFGSDRNTLFSGNYSPRLNAQRFSAYSPNGNYLSSSETERRSAHTLAVPTYSLQSYANSGLPKLGILSQRRSWTTDDSEMFALNISRDRSTFGLFKSFFRRKTPEPPLEVITGLNDINVCDRPLVDSDVDDEDTKKFGVNMDNGMKSSKKGFSEDSSTLHHCSSEDHSTEQADNEKGSNLPKSQQFPVSRAKSVSIAACSSISGSTHGSSMENQSYTSKRNADQRVFVVWLERIEDIRHFPIEEMFDVSSDGSPSTFAYSDQPDYVAIFICQIEDGLVQISMKGNFTKCGLPGPLFDGCVVSNNSLPSLLRLTVVSIARRKTVELENSFCFSYQMVYSRRRQAIQEFGKKYAVEFQSYTDLVERLIGS</sequence>
<dbReference type="Gene3D" id="3.40.50.11210">
    <property type="entry name" value="Rap/Ran-GAP"/>
    <property type="match status" value="1"/>
</dbReference>
<dbReference type="InterPro" id="IPR039930">
    <property type="entry name" value="RALGAPB"/>
</dbReference>
<keyword evidence="3" id="KW-1185">Reference proteome</keyword>
<feature type="region of interest" description="Disordered" evidence="2">
    <location>
        <begin position="1133"/>
        <end position="1189"/>
    </location>
</feature>
<feature type="region of interest" description="Disordered" evidence="2">
    <location>
        <begin position="1"/>
        <end position="21"/>
    </location>
</feature>
<evidence type="ECO:0000313" key="4">
    <source>
        <dbReference type="WBParaSite" id="SMUV_0000841701-mRNA-1"/>
    </source>
</evidence>
<feature type="compositionally biased region" description="Low complexity" evidence="2">
    <location>
        <begin position="824"/>
        <end position="844"/>
    </location>
</feature>
<proteinExistence type="predicted"/>